<dbReference type="Pfam" id="PF06180">
    <property type="entry name" value="CbiK"/>
    <property type="match status" value="1"/>
</dbReference>
<comment type="caution">
    <text evidence="3">The sequence shown here is derived from an EMBL/GenBank/DDBJ whole genome shotgun (WGS) entry which is preliminary data.</text>
</comment>
<feature type="compositionally biased region" description="Basic and acidic residues" evidence="1">
    <location>
        <begin position="77"/>
        <end position="91"/>
    </location>
</feature>
<organism evidence="3">
    <name type="scientific">bioreactor metagenome</name>
    <dbReference type="NCBI Taxonomy" id="1076179"/>
    <lineage>
        <taxon>unclassified sequences</taxon>
        <taxon>metagenomes</taxon>
        <taxon>ecological metagenomes</taxon>
    </lineage>
</organism>
<evidence type="ECO:0000313" key="3">
    <source>
        <dbReference type="EMBL" id="MPM04882.1"/>
    </source>
</evidence>
<feature type="region of interest" description="Disordered" evidence="1">
    <location>
        <begin position="76"/>
        <end position="133"/>
    </location>
</feature>
<keyword evidence="2" id="KW-0472">Membrane</keyword>
<protein>
    <recommendedName>
        <fullName evidence="4">Sirohydrochlorin cobaltochelatase</fullName>
    </recommendedName>
</protein>
<dbReference type="Gene3D" id="3.40.50.1400">
    <property type="match status" value="2"/>
</dbReference>
<accession>A0A644WM51</accession>
<dbReference type="GO" id="GO:0016852">
    <property type="term" value="F:sirohydrochlorin cobaltochelatase activity"/>
    <property type="evidence" value="ECO:0007669"/>
    <property type="project" value="InterPro"/>
</dbReference>
<gene>
    <name evidence="3" type="ORF">SDC9_51163</name>
</gene>
<keyword evidence="2" id="KW-0812">Transmembrane</keyword>
<proteinExistence type="predicted"/>
<dbReference type="InterPro" id="IPR010388">
    <property type="entry name" value="Anaerobic_Co-chelatase"/>
</dbReference>
<dbReference type="CDD" id="cd03413">
    <property type="entry name" value="CbiK_C"/>
    <property type="match status" value="1"/>
</dbReference>
<keyword evidence="2" id="KW-1133">Transmembrane helix</keyword>
<evidence type="ECO:0008006" key="4">
    <source>
        <dbReference type="Google" id="ProtNLM"/>
    </source>
</evidence>
<reference evidence="3" key="1">
    <citation type="submission" date="2019-08" db="EMBL/GenBank/DDBJ databases">
        <authorList>
            <person name="Kucharzyk K."/>
            <person name="Murdoch R.W."/>
            <person name="Higgins S."/>
            <person name="Loffler F."/>
        </authorList>
    </citation>
    <scope>NUCLEOTIDE SEQUENCE</scope>
</reference>
<feature type="region of interest" description="Disordered" evidence="1">
    <location>
        <begin position="1"/>
        <end position="61"/>
    </location>
</feature>
<dbReference type="SUPFAM" id="SSF53800">
    <property type="entry name" value="Chelatase"/>
    <property type="match status" value="1"/>
</dbReference>
<name>A0A644WM51_9ZZZZ</name>
<evidence type="ECO:0000256" key="2">
    <source>
        <dbReference type="SAM" id="Phobius"/>
    </source>
</evidence>
<dbReference type="GO" id="GO:0019251">
    <property type="term" value="P:anaerobic cobalamin biosynthetic process"/>
    <property type="evidence" value="ECO:0007669"/>
    <property type="project" value="InterPro"/>
</dbReference>
<dbReference type="AlphaFoldDB" id="A0A644WM51"/>
<dbReference type="EMBL" id="VSSQ01001079">
    <property type="protein sequence ID" value="MPM04882.1"/>
    <property type="molecule type" value="Genomic_DNA"/>
</dbReference>
<evidence type="ECO:0000256" key="1">
    <source>
        <dbReference type="SAM" id="MobiDB-lite"/>
    </source>
</evidence>
<feature type="compositionally biased region" description="Basic and acidic residues" evidence="1">
    <location>
        <begin position="100"/>
        <end position="119"/>
    </location>
</feature>
<sequence length="487" mass="52646">MLSKPKSEISPGRGSVAGHSAKAEKPTGMSVSGAVVTDDNVRRRPKRAPVTLPAARRCSSLMPFLDKLRRKVIISGRKPEGLSPHDAREAGENPARTRHCKPDEPIGPLEEKPPGRDGGGRGQARRPVVRNQGRLARNRGRLFAAPPPKPHPFKGADPHRTAPFVFGRGGVDSFPPGAFPGHLSSFREENRMRKNMVTVLLLGLAAVGLLAGAAAAAEKAEAEKQGILLVAFGTSEPEARGAIDRIVETARKTFPDAEVRLSYTSNIIRRKILKEEGLAIDSPLIALAKMQDEGFTSVTVQSLHIIAGEEFHQLASVVRTLESVRGKYGFSRLSLGTPLLTTLEDYRKTAELLKRKYGSLGGDGGVVVFMGHGTHHGGNASYAQMQMIFDEEGLPFILGLVEGYPDLEGVKRRLASLKPRKVTLVPFMVVAGDHARNDMADEEDPESWISVLRKEGYDVEAVLKGLGDGEGLAELFADHIREASGSR</sequence>
<feature type="transmembrane region" description="Helical" evidence="2">
    <location>
        <begin position="197"/>
        <end position="217"/>
    </location>
</feature>
<dbReference type="CDD" id="cd03412">
    <property type="entry name" value="CbiK_N"/>
    <property type="match status" value="1"/>
</dbReference>